<keyword evidence="4" id="KW-0963">Cytoplasm</keyword>
<evidence type="ECO:0000256" key="2">
    <source>
        <dbReference type="ARBA" id="ARBA00007083"/>
    </source>
</evidence>
<sequence length="130" mass="12852">MAAPMASMPTLTLEQAREALTMAHAALTTEATEAAIKAAVDAAAGDMMKIMATAVPVALGALGPTLTKFGFSPDQMGGMMFVTALRAHSSDPEILAGVNDLQARLMPGIPLPGAAGMGGRGAGSGGAPTS</sequence>
<accession>A0A7S1C7F2</accession>
<comment type="similarity">
    <text evidence="2">Belongs to the UPF0456 family.</text>
</comment>
<dbReference type="AlphaFoldDB" id="A0A7S1C7F2"/>
<dbReference type="InterPro" id="IPR026317">
    <property type="entry name" value="P_C10"/>
</dbReference>
<gene>
    <name evidence="5" type="ORF">BSP0115_LOCUS3553</name>
</gene>
<protein>
    <recommendedName>
        <fullName evidence="3">Protein C10</fullName>
    </recommendedName>
</protein>
<dbReference type="EMBL" id="HBFS01005273">
    <property type="protein sequence ID" value="CAD8910348.1"/>
    <property type="molecule type" value="Transcribed_RNA"/>
</dbReference>
<comment type="subcellular location">
    <subcellularLocation>
        <location evidence="1">Cytoplasm</location>
    </subcellularLocation>
</comment>
<dbReference type="GO" id="GO:0009791">
    <property type="term" value="P:post-embryonic development"/>
    <property type="evidence" value="ECO:0007669"/>
    <property type="project" value="TreeGrafter"/>
</dbReference>
<evidence type="ECO:0000256" key="3">
    <source>
        <dbReference type="ARBA" id="ARBA00020502"/>
    </source>
</evidence>
<evidence type="ECO:0000256" key="4">
    <source>
        <dbReference type="ARBA" id="ARBA00022490"/>
    </source>
</evidence>
<organism evidence="5">
    <name type="scientific">Bicosoecida sp. CB-2014</name>
    <dbReference type="NCBI Taxonomy" id="1486930"/>
    <lineage>
        <taxon>Eukaryota</taxon>
        <taxon>Sar</taxon>
        <taxon>Stramenopiles</taxon>
        <taxon>Bigyra</taxon>
        <taxon>Opalozoa</taxon>
        <taxon>Bicosoecida</taxon>
    </lineage>
</organism>
<dbReference type="Pfam" id="PF14974">
    <property type="entry name" value="P_C10"/>
    <property type="match status" value="1"/>
</dbReference>
<evidence type="ECO:0000313" key="5">
    <source>
        <dbReference type="EMBL" id="CAD8910348.1"/>
    </source>
</evidence>
<dbReference type="PANTHER" id="PTHR13463">
    <property type="entry name" value="PROTEIN C10"/>
    <property type="match status" value="1"/>
</dbReference>
<proteinExistence type="inferred from homology"/>
<evidence type="ECO:0000256" key="1">
    <source>
        <dbReference type="ARBA" id="ARBA00004496"/>
    </source>
</evidence>
<dbReference type="GO" id="GO:0005737">
    <property type="term" value="C:cytoplasm"/>
    <property type="evidence" value="ECO:0007669"/>
    <property type="project" value="UniProtKB-SubCell"/>
</dbReference>
<name>A0A7S1C7F2_9STRA</name>
<dbReference type="PANTHER" id="PTHR13463:SF3">
    <property type="entry name" value="PROTEIN C10"/>
    <property type="match status" value="1"/>
</dbReference>
<reference evidence="5" key="1">
    <citation type="submission" date="2021-01" db="EMBL/GenBank/DDBJ databases">
        <authorList>
            <person name="Corre E."/>
            <person name="Pelletier E."/>
            <person name="Niang G."/>
            <person name="Scheremetjew M."/>
            <person name="Finn R."/>
            <person name="Kale V."/>
            <person name="Holt S."/>
            <person name="Cochrane G."/>
            <person name="Meng A."/>
            <person name="Brown T."/>
            <person name="Cohen L."/>
        </authorList>
    </citation>
    <scope>NUCLEOTIDE SEQUENCE</scope>
    <source>
        <strain evidence="5">Ms1</strain>
    </source>
</reference>